<feature type="domain" description="Glycosyltransferase subfamily 4-like N-terminal" evidence="3">
    <location>
        <begin position="7"/>
        <end position="189"/>
    </location>
</feature>
<keyword evidence="5" id="KW-1185">Reference proteome</keyword>
<organism evidence="4 5">
    <name type="scientific">Geodermatophilus poikilotrophus</name>
    <dbReference type="NCBI Taxonomy" id="1333667"/>
    <lineage>
        <taxon>Bacteria</taxon>
        <taxon>Bacillati</taxon>
        <taxon>Actinomycetota</taxon>
        <taxon>Actinomycetes</taxon>
        <taxon>Geodermatophilales</taxon>
        <taxon>Geodermatophilaceae</taxon>
        <taxon>Geodermatophilus</taxon>
    </lineage>
</organism>
<reference evidence="5" key="1">
    <citation type="submission" date="2016-10" db="EMBL/GenBank/DDBJ databases">
        <authorList>
            <person name="Varghese N."/>
            <person name="Submissions S."/>
        </authorList>
    </citation>
    <scope>NUCLEOTIDE SEQUENCE [LARGE SCALE GENOMIC DNA]</scope>
    <source>
        <strain evidence="5">DSM 44209</strain>
    </source>
</reference>
<evidence type="ECO:0000259" key="3">
    <source>
        <dbReference type="Pfam" id="PF13439"/>
    </source>
</evidence>
<dbReference type="RefSeq" id="WP_175486503.1">
    <property type="nucleotide sequence ID" value="NZ_FOIE01000005.1"/>
</dbReference>
<sequence length="399" mass="42793">MEFNPSGGLFQFAVQLGEALADRGHRVELLTGPDPELPSRSPGLSILPVLPTWHPSEGAGDHPLRRRARRVRRAAQYHAAWLAVLRHVRRTRPDVVQFSGGRFPADGAVLALMARLTGRPALVTIAHSPLPFNEQRATGEVLRQNRLLYASFGLGYRSVDAVVVLGEQSAADLRAAWPDVDEVTVVPHGDEGVFLRGTPGPADGTDPVVLFFGTMQAYKGIDLLLEAFATVRARRPDARLVLAGAPSGDTDLEGLRSTAQRIGGVDFRAGYVPVEEVPVLFEQARVVAAPYRYANASGVVELARTFGRPTVGTRVGDLPAVIEHGETGLLVPPGDAGALAEALLDLLDRPEEARRMGEAGRSRSVTGASWATVAERIEEVHLRALARRDSAPVAGEEPA</sequence>
<dbReference type="PANTHER" id="PTHR12526">
    <property type="entry name" value="GLYCOSYLTRANSFERASE"/>
    <property type="match status" value="1"/>
</dbReference>
<proteinExistence type="predicted"/>
<keyword evidence="2 4" id="KW-0808">Transferase</keyword>
<protein>
    <submittedName>
        <fullName evidence="4">Glycosyltransferase involved in cell wall bisynthesis</fullName>
    </submittedName>
</protein>
<keyword evidence="1" id="KW-0328">Glycosyltransferase</keyword>
<dbReference type="PANTHER" id="PTHR12526:SF510">
    <property type="entry name" value="D-INOSITOL 3-PHOSPHATE GLYCOSYLTRANSFERASE"/>
    <property type="match status" value="1"/>
</dbReference>
<evidence type="ECO:0000256" key="2">
    <source>
        <dbReference type="ARBA" id="ARBA00022679"/>
    </source>
</evidence>
<accession>A0A1I0FCP7</accession>
<evidence type="ECO:0000313" key="4">
    <source>
        <dbReference type="EMBL" id="SET54973.1"/>
    </source>
</evidence>
<evidence type="ECO:0000313" key="5">
    <source>
        <dbReference type="Proteomes" id="UP000198507"/>
    </source>
</evidence>
<dbReference type="InterPro" id="IPR028098">
    <property type="entry name" value="Glyco_trans_4-like_N"/>
</dbReference>
<dbReference type="Pfam" id="PF13692">
    <property type="entry name" value="Glyco_trans_1_4"/>
    <property type="match status" value="1"/>
</dbReference>
<dbReference type="Pfam" id="PF13439">
    <property type="entry name" value="Glyco_transf_4"/>
    <property type="match status" value="1"/>
</dbReference>
<dbReference type="EMBL" id="FOIE01000005">
    <property type="protein sequence ID" value="SET54973.1"/>
    <property type="molecule type" value="Genomic_DNA"/>
</dbReference>
<gene>
    <name evidence="4" type="ORF">SAMN04488546_2849</name>
</gene>
<dbReference type="Gene3D" id="3.40.50.2000">
    <property type="entry name" value="Glycogen Phosphorylase B"/>
    <property type="match status" value="2"/>
</dbReference>
<dbReference type="GO" id="GO:0016757">
    <property type="term" value="F:glycosyltransferase activity"/>
    <property type="evidence" value="ECO:0007669"/>
    <property type="project" value="UniProtKB-KW"/>
</dbReference>
<evidence type="ECO:0000256" key="1">
    <source>
        <dbReference type="ARBA" id="ARBA00022676"/>
    </source>
</evidence>
<dbReference type="CDD" id="cd03801">
    <property type="entry name" value="GT4_PimA-like"/>
    <property type="match status" value="1"/>
</dbReference>
<dbReference type="SUPFAM" id="SSF53756">
    <property type="entry name" value="UDP-Glycosyltransferase/glycogen phosphorylase"/>
    <property type="match status" value="1"/>
</dbReference>
<dbReference type="AlphaFoldDB" id="A0A1I0FCP7"/>
<name>A0A1I0FCP7_9ACTN</name>
<dbReference type="Proteomes" id="UP000198507">
    <property type="component" value="Unassembled WGS sequence"/>
</dbReference>